<evidence type="ECO:0000256" key="1">
    <source>
        <dbReference type="SAM" id="SignalP"/>
    </source>
</evidence>
<feature type="signal peptide" evidence="1">
    <location>
        <begin position="1"/>
        <end position="20"/>
    </location>
</feature>
<evidence type="ECO:0000259" key="2">
    <source>
        <dbReference type="Pfam" id="PF20032"/>
    </source>
</evidence>
<feature type="chain" id="PRO_5045837456" description="ADYC domain-containing protein" evidence="1">
    <location>
        <begin position="21"/>
        <end position="255"/>
    </location>
</feature>
<evidence type="ECO:0000313" key="4">
    <source>
        <dbReference type="Proteomes" id="UP001198862"/>
    </source>
</evidence>
<dbReference type="EMBL" id="JAJISD010000006">
    <property type="protein sequence ID" value="MCC8430297.1"/>
    <property type="molecule type" value="Genomic_DNA"/>
</dbReference>
<name>A0ABS8KW37_9HYPH</name>
<comment type="caution">
    <text evidence="3">The sequence shown here is derived from an EMBL/GenBank/DDBJ whole genome shotgun (WGS) entry which is preliminary data.</text>
</comment>
<dbReference type="InterPro" id="IPR045426">
    <property type="entry name" value="ADYC"/>
</dbReference>
<sequence length="255" mass="27266">MKRITLAAGLFVLLVATAFAQSPSVSSLGVDGTEIVVGLADGRTLRSTDLVGAVLKVRFEGEPAEVRIAAVEADPDDTSKTVWLHTFEGRQADGSWANLCGPGPDGRRQGFPLQGPQGLEFTCSSGALGKCVRMGYRPWAVGPDGTSLAPLHAACLRMVRADYGGDGRAWTKDGMRIDIYDPQGIQTAEEDPVDRFEAGWSPEGAVCVRHVRVKENATLEELEATYPRLAGRTGAVCTEDFARANGAILFNRSKD</sequence>
<keyword evidence="4" id="KW-1185">Reference proteome</keyword>
<accession>A0ABS8KW37</accession>
<dbReference type="Proteomes" id="UP001198862">
    <property type="component" value="Unassembled WGS sequence"/>
</dbReference>
<reference evidence="3 4" key="1">
    <citation type="submission" date="2021-11" db="EMBL/GenBank/DDBJ databases">
        <authorList>
            <person name="Lee D.-H."/>
            <person name="Kim S.-B."/>
        </authorList>
    </citation>
    <scope>NUCLEOTIDE SEQUENCE [LARGE SCALE GENOMIC DNA]</scope>
    <source>
        <strain evidence="3 4">KCTC 52223</strain>
    </source>
</reference>
<evidence type="ECO:0000313" key="3">
    <source>
        <dbReference type="EMBL" id="MCC8430297.1"/>
    </source>
</evidence>
<protein>
    <recommendedName>
        <fullName evidence="2">ADYC domain-containing protein</fullName>
    </recommendedName>
</protein>
<dbReference type="RefSeq" id="WP_230551464.1">
    <property type="nucleotide sequence ID" value="NZ_JAJISD010000006.1"/>
</dbReference>
<organism evidence="3 4">
    <name type="scientific">Reyranella aquatilis</name>
    <dbReference type="NCBI Taxonomy" id="2035356"/>
    <lineage>
        <taxon>Bacteria</taxon>
        <taxon>Pseudomonadati</taxon>
        <taxon>Pseudomonadota</taxon>
        <taxon>Alphaproteobacteria</taxon>
        <taxon>Hyphomicrobiales</taxon>
        <taxon>Reyranellaceae</taxon>
        <taxon>Reyranella</taxon>
    </lineage>
</organism>
<dbReference type="Pfam" id="PF20032">
    <property type="entry name" value="ADYC"/>
    <property type="match status" value="1"/>
</dbReference>
<gene>
    <name evidence="3" type="ORF">LJ725_15080</name>
</gene>
<feature type="domain" description="ADYC" evidence="2">
    <location>
        <begin position="48"/>
        <end position="213"/>
    </location>
</feature>
<keyword evidence="1" id="KW-0732">Signal</keyword>
<proteinExistence type="predicted"/>